<organism evidence="16">
    <name type="scientific">Cladonia leporina</name>
    <dbReference type="NCBI Taxonomy" id="195770"/>
    <lineage>
        <taxon>Eukaryota</taxon>
        <taxon>Fungi</taxon>
        <taxon>Dikarya</taxon>
        <taxon>Ascomycota</taxon>
        <taxon>Pezizomycotina</taxon>
        <taxon>Lecanoromycetes</taxon>
        <taxon>OSLEUM clade</taxon>
        <taxon>Lecanoromycetidae</taxon>
        <taxon>Lecanorales</taxon>
        <taxon>Lecanorineae</taxon>
        <taxon>Cladoniaceae</taxon>
        <taxon>Cladonia</taxon>
    </lineage>
</organism>
<keyword evidence="12 15" id="KW-0472">Membrane</keyword>
<gene>
    <name evidence="16" type="primary">atp8</name>
</gene>
<keyword evidence="6 15" id="KW-0138">CF(0)</keyword>
<dbReference type="PANTHER" id="PTHR36101">
    <property type="entry name" value="ATP SYNTHASE PROTEIN 8"/>
    <property type="match status" value="1"/>
</dbReference>
<dbReference type="GeneID" id="38344459"/>
<comment type="function">
    <text evidence="14 15">Mitochondrial membrane ATP synthase (F(1)F(0) ATP synthase or Complex V) produces ATP from ADP in the presence of a proton gradient across the membrane which is generated by electron transport complexes of the respiratory chain. F-type ATPases consist of two structural domains, F(1) - containing the extramembraneous catalytic core and F(0) - containing the membrane proton channel, linked together by a central stalk and a peripheral stalk. During catalysis, ATP synthesis in the catalytic domain of F(1) is coupled via a rotary mechanism of the central stalk subunits to proton translocation. Part of the complex F(0) domain. Minor subunit located with subunit a in the membrane.</text>
</comment>
<dbReference type="GO" id="GO:0005743">
    <property type="term" value="C:mitochondrial inner membrane"/>
    <property type="evidence" value="ECO:0007669"/>
    <property type="project" value="UniProtKB-SubCell"/>
</dbReference>
<evidence type="ECO:0000256" key="14">
    <source>
        <dbReference type="ARBA" id="ARBA00024864"/>
    </source>
</evidence>
<keyword evidence="11 15" id="KW-0496">Mitochondrion</keyword>
<dbReference type="RefSeq" id="YP_009526672.1">
    <property type="nucleotide sequence ID" value="NC_039662.1"/>
</dbReference>
<keyword evidence="5 15" id="KW-0813">Transport</keyword>
<dbReference type="AlphaFoldDB" id="A0A385I6C9"/>
<evidence type="ECO:0000256" key="6">
    <source>
        <dbReference type="ARBA" id="ARBA00022547"/>
    </source>
</evidence>
<keyword evidence="8 15" id="KW-0375">Hydrogen ion transport</keyword>
<evidence type="ECO:0000256" key="11">
    <source>
        <dbReference type="ARBA" id="ARBA00023128"/>
    </source>
</evidence>
<comment type="subunit">
    <text evidence="3 15">F-type ATPases have 2 components, CF(1) - the catalytic core - and CF(0) - the membrane proton channel.</text>
</comment>
<evidence type="ECO:0000256" key="9">
    <source>
        <dbReference type="ARBA" id="ARBA00022989"/>
    </source>
</evidence>
<keyword evidence="9 15" id="KW-1133">Transmembrane helix</keyword>
<evidence type="ECO:0000256" key="3">
    <source>
        <dbReference type="ARBA" id="ARBA00011291"/>
    </source>
</evidence>
<dbReference type="GO" id="GO:0046933">
    <property type="term" value="F:proton-transporting ATP synthase activity, rotational mechanism"/>
    <property type="evidence" value="ECO:0007669"/>
    <property type="project" value="TreeGrafter"/>
</dbReference>
<comment type="subcellular location">
    <subcellularLocation>
        <location evidence="15">Mitochondrion inner membrane</location>
        <topology evidence="15">Single-pass membrane protein</topology>
    </subcellularLocation>
    <subcellularLocation>
        <location evidence="1">Mitochondrion membrane</location>
        <topology evidence="1">Single-pass membrane protein</topology>
    </subcellularLocation>
</comment>
<evidence type="ECO:0000256" key="7">
    <source>
        <dbReference type="ARBA" id="ARBA00022692"/>
    </source>
</evidence>
<evidence type="ECO:0000256" key="10">
    <source>
        <dbReference type="ARBA" id="ARBA00023065"/>
    </source>
</evidence>
<evidence type="ECO:0000256" key="1">
    <source>
        <dbReference type="ARBA" id="ARBA00004304"/>
    </source>
</evidence>
<dbReference type="GO" id="GO:0045259">
    <property type="term" value="C:proton-transporting ATP synthase complex"/>
    <property type="evidence" value="ECO:0007669"/>
    <property type="project" value="UniProtKB-KW"/>
</dbReference>
<evidence type="ECO:0000256" key="15">
    <source>
        <dbReference type="RuleBase" id="RU368038"/>
    </source>
</evidence>
<keyword evidence="13 15" id="KW-0066">ATP synthesis</keyword>
<evidence type="ECO:0000256" key="8">
    <source>
        <dbReference type="ARBA" id="ARBA00022781"/>
    </source>
</evidence>
<proteinExistence type="inferred from homology"/>
<evidence type="ECO:0000256" key="2">
    <source>
        <dbReference type="ARBA" id="ARBA00008892"/>
    </source>
</evidence>
<comment type="similarity">
    <text evidence="2 15">Belongs to the ATPase protein 8 family.</text>
</comment>
<keyword evidence="7 15" id="KW-0812">Transmembrane</keyword>
<dbReference type="PANTHER" id="PTHR36101:SF1">
    <property type="entry name" value="ATP SYNTHASE PROTEIN 8"/>
    <property type="match status" value="1"/>
</dbReference>
<evidence type="ECO:0000256" key="4">
    <source>
        <dbReference type="ARBA" id="ARBA00019651"/>
    </source>
</evidence>
<evidence type="ECO:0000256" key="5">
    <source>
        <dbReference type="ARBA" id="ARBA00022448"/>
    </source>
</evidence>
<evidence type="ECO:0000313" key="16">
    <source>
        <dbReference type="EMBL" id="AXY66349.1"/>
    </source>
</evidence>
<dbReference type="InterPro" id="IPR009230">
    <property type="entry name" value="ATP_synth_su8_fun"/>
</dbReference>
<geneLocation type="mitochondrion" evidence="16"/>
<evidence type="ECO:0000256" key="12">
    <source>
        <dbReference type="ARBA" id="ARBA00023136"/>
    </source>
</evidence>
<name>A0A385I6C9_9LECA</name>
<keyword evidence="10 15" id="KW-0406">Ion transport</keyword>
<sequence length="48" mass="5851">MPQLVPFYFLNQIIFAFVLLTLMIYTFSKYILPRFTRLFTARIFLTKL</sequence>
<reference evidence="16" key="1">
    <citation type="journal article" date="2018" name="Mitochondrial DNA Part B Resour">
        <title>Genomic insights into the mitochondria of 11 eastern North American species of Cladonia.</title>
        <authorList>
            <person name="Brigham L.M."/>
            <person name="Allende L.M."/>
            <person name="Shipley B.R."/>
            <person name="Boyd K.C."/>
            <person name="Higgins T.J."/>
            <person name="Kelly N."/>
            <person name="Anderson Stewart C.R."/>
            <person name="Keepers K.G."/>
            <person name="Pogoda C.S."/>
            <person name="Lendemer J.C."/>
            <person name="Tripp E.A."/>
            <person name="Kane N.C."/>
        </authorList>
    </citation>
    <scope>NUCLEOTIDE SEQUENCE</scope>
</reference>
<evidence type="ECO:0000256" key="13">
    <source>
        <dbReference type="ARBA" id="ARBA00023310"/>
    </source>
</evidence>
<dbReference type="Pfam" id="PF05933">
    <property type="entry name" value="Fun_ATP-synt_8"/>
    <property type="match status" value="1"/>
</dbReference>
<accession>A0A385I6C9</accession>
<dbReference type="EMBL" id="MG725377">
    <property type="protein sequence ID" value="AXY66349.1"/>
    <property type="molecule type" value="Genomic_DNA"/>
</dbReference>
<protein>
    <recommendedName>
        <fullName evidence="4 15">ATP synthase protein 8</fullName>
    </recommendedName>
</protein>
<feature type="transmembrane region" description="Helical" evidence="15">
    <location>
        <begin position="6"/>
        <end position="27"/>
    </location>
</feature>